<proteinExistence type="predicted"/>
<name>A0A1B0GPP9_PHLPP</name>
<accession>A0A1B0GPP9</accession>
<dbReference type="EnsemblMetazoa" id="PPAI007260-RA">
    <property type="protein sequence ID" value="PPAI007260-PA"/>
    <property type="gene ID" value="PPAI007260"/>
</dbReference>
<dbReference type="VEuPathDB" id="VectorBase:PPAI007260"/>
<evidence type="ECO:0008006" key="3">
    <source>
        <dbReference type="Google" id="ProtNLM"/>
    </source>
</evidence>
<dbReference type="AlphaFoldDB" id="A0A1B0GPP9"/>
<reference evidence="1" key="1">
    <citation type="submission" date="2022-08" db="UniProtKB">
        <authorList>
            <consortium name="EnsemblMetazoa"/>
        </authorList>
    </citation>
    <scope>IDENTIFICATION</scope>
    <source>
        <strain evidence="1">Israel</strain>
    </source>
</reference>
<organism evidence="1 2">
    <name type="scientific">Phlebotomus papatasi</name>
    <name type="common">Sandfly</name>
    <dbReference type="NCBI Taxonomy" id="29031"/>
    <lineage>
        <taxon>Eukaryota</taxon>
        <taxon>Metazoa</taxon>
        <taxon>Ecdysozoa</taxon>
        <taxon>Arthropoda</taxon>
        <taxon>Hexapoda</taxon>
        <taxon>Insecta</taxon>
        <taxon>Pterygota</taxon>
        <taxon>Neoptera</taxon>
        <taxon>Endopterygota</taxon>
        <taxon>Diptera</taxon>
        <taxon>Nematocera</taxon>
        <taxon>Psychodoidea</taxon>
        <taxon>Psychodidae</taxon>
        <taxon>Phlebotomus</taxon>
        <taxon>Phlebotomus</taxon>
    </lineage>
</organism>
<evidence type="ECO:0000313" key="2">
    <source>
        <dbReference type="Proteomes" id="UP000092462"/>
    </source>
</evidence>
<keyword evidence="2" id="KW-1185">Reference proteome</keyword>
<protein>
    <recommendedName>
        <fullName evidence="3">Major facilitator superfamily (MFS) profile domain-containing protein</fullName>
    </recommendedName>
</protein>
<dbReference type="VEuPathDB" id="VectorBase:PPAPM1_000168"/>
<dbReference type="Proteomes" id="UP000092462">
    <property type="component" value="Unassembled WGS sequence"/>
</dbReference>
<dbReference type="EMBL" id="AJVK01015239">
    <property type="status" value="NOT_ANNOTATED_CDS"/>
    <property type="molecule type" value="Genomic_DNA"/>
</dbReference>
<sequence length="132" mass="15031">MPPKPQESIPVIGDRLREAPTESTTDHCETTEPQGECGYVNRVFESDEKSSVLDLHPPQKPKGNPVTKIIDFDDLLPHVGEFGLFQKILFLCMIPFAFFVAFVYFSQIFITLVPEEHWCIAPELSHLDLDTR</sequence>
<evidence type="ECO:0000313" key="1">
    <source>
        <dbReference type="EnsemblMetazoa" id="PPAI007260-PA"/>
    </source>
</evidence>